<keyword evidence="7" id="KW-0915">Sodium</keyword>
<comment type="subcellular location">
    <subcellularLocation>
        <location evidence="1">Cell membrane</location>
        <topology evidence="1">Multi-pass membrane protein</topology>
    </subcellularLocation>
</comment>
<feature type="transmembrane region" description="Helical" evidence="11">
    <location>
        <begin position="169"/>
        <end position="194"/>
    </location>
</feature>
<evidence type="ECO:0000313" key="12">
    <source>
        <dbReference type="EMBL" id="GAI13386.1"/>
    </source>
</evidence>
<dbReference type="Pfam" id="PF00474">
    <property type="entry name" value="SSF"/>
    <property type="match status" value="1"/>
</dbReference>
<keyword evidence="8" id="KW-0406">Ion transport</keyword>
<feature type="transmembrane region" description="Helical" evidence="11">
    <location>
        <begin position="86"/>
        <end position="110"/>
    </location>
</feature>
<dbReference type="InterPro" id="IPR038377">
    <property type="entry name" value="Na/Glc_symporter_sf"/>
</dbReference>
<keyword evidence="3" id="KW-0813">Transport</keyword>
<comment type="similarity">
    <text evidence="2">Belongs to the sodium:solute symporter (SSF) (TC 2.A.21) family.</text>
</comment>
<evidence type="ECO:0000256" key="6">
    <source>
        <dbReference type="ARBA" id="ARBA00022989"/>
    </source>
</evidence>
<feature type="transmembrane region" description="Helical" evidence="11">
    <location>
        <begin position="54"/>
        <end position="74"/>
    </location>
</feature>
<evidence type="ECO:0000256" key="8">
    <source>
        <dbReference type="ARBA" id="ARBA00023065"/>
    </source>
</evidence>
<keyword evidence="6 11" id="KW-1133">Transmembrane helix</keyword>
<evidence type="ECO:0000256" key="7">
    <source>
        <dbReference type="ARBA" id="ARBA00023053"/>
    </source>
</evidence>
<organism evidence="12">
    <name type="scientific">marine sediment metagenome</name>
    <dbReference type="NCBI Taxonomy" id="412755"/>
    <lineage>
        <taxon>unclassified sequences</taxon>
        <taxon>metagenomes</taxon>
        <taxon>ecological metagenomes</taxon>
    </lineage>
</organism>
<dbReference type="PROSITE" id="PS50283">
    <property type="entry name" value="NA_SOLUT_SYMP_3"/>
    <property type="match status" value="1"/>
</dbReference>
<dbReference type="PANTHER" id="PTHR42985:SF40">
    <property type="entry name" value="LD47995P-RELATED"/>
    <property type="match status" value="1"/>
</dbReference>
<evidence type="ECO:0000256" key="5">
    <source>
        <dbReference type="ARBA" id="ARBA00022692"/>
    </source>
</evidence>
<dbReference type="EMBL" id="BARV01009190">
    <property type="protein sequence ID" value="GAI13386.1"/>
    <property type="molecule type" value="Genomic_DNA"/>
</dbReference>
<keyword evidence="4" id="KW-1003">Cell membrane</keyword>
<evidence type="ECO:0000256" key="2">
    <source>
        <dbReference type="ARBA" id="ARBA00006434"/>
    </source>
</evidence>
<keyword evidence="9 11" id="KW-0472">Membrane</keyword>
<proteinExistence type="inferred from homology"/>
<dbReference type="GO" id="GO:0015293">
    <property type="term" value="F:symporter activity"/>
    <property type="evidence" value="ECO:0007669"/>
    <property type="project" value="TreeGrafter"/>
</dbReference>
<gene>
    <name evidence="12" type="ORF">S06H3_18212</name>
</gene>
<dbReference type="Gene3D" id="1.20.1730.10">
    <property type="entry name" value="Sodium/glucose cotransporter"/>
    <property type="match status" value="1"/>
</dbReference>
<dbReference type="PANTHER" id="PTHR42985">
    <property type="entry name" value="SODIUM-COUPLED MONOCARBOXYLATE TRANSPORTER"/>
    <property type="match status" value="1"/>
</dbReference>
<dbReference type="AlphaFoldDB" id="X1M5M2"/>
<dbReference type="GO" id="GO:0006814">
    <property type="term" value="P:sodium ion transport"/>
    <property type="evidence" value="ECO:0007669"/>
    <property type="project" value="UniProtKB-KW"/>
</dbReference>
<evidence type="ECO:0000256" key="11">
    <source>
        <dbReference type="SAM" id="Phobius"/>
    </source>
</evidence>
<keyword evidence="10" id="KW-0739">Sodium transport</keyword>
<keyword evidence="5 11" id="KW-0812">Transmembrane</keyword>
<dbReference type="CDD" id="cd10322">
    <property type="entry name" value="SLC5sbd"/>
    <property type="match status" value="1"/>
</dbReference>
<comment type="caution">
    <text evidence="12">The sequence shown here is derived from an EMBL/GenBank/DDBJ whole genome shotgun (WGS) entry which is preliminary data.</text>
</comment>
<reference evidence="12" key="1">
    <citation type="journal article" date="2014" name="Front. Microbiol.">
        <title>High frequency of phylogenetically diverse reductive dehalogenase-homologous genes in deep subseafloor sedimentary metagenomes.</title>
        <authorList>
            <person name="Kawai M."/>
            <person name="Futagami T."/>
            <person name="Toyoda A."/>
            <person name="Takaki Y."/>
            <person name="Nishi S."/>
            <person name="Hori S."/>
            <person name="Arai W."/>
            <person name="Tsubouchi T."/>
            <person name="Morono Y."/>
            <person name="Uchiyama I."/>
            <person name="Ito T."/>
            <person name="Fujiyama A."/>
            <person name="Inagaki F."/>
            <person name="Takami H."/>
        </authorList>
    </citation>
    <scope>NUCLEOTIDE SEQUENCE</scope>
    <source>
        <strain evidence="12">Expedition CK06-06</strain>
    </source>
</reference>
<sequence length="316" mass="35455">MRRLKIRTIPEVIEKRYNKAVRVLVSIIWIIRFCGLLGIVLYLGGVVIQEVTGFYSYTFWILMLAIIAVTYTFLGGMWSVSLTNTIQFILMLGGSLIVLPIVMHAVGWFPEMARQLPDGHLNFIPSVGKFDWKFILAIWLIGFGWASTDQGMLQMVFSAKNTKTVAKGMVLAGIILTPFNLLMFFPGLAARVLYPGISEADAVIPILYTNILPHVILGLIVVGFIASELSTIASNTNAIATLFTVDVYKSFLKRDATKKQMLNIVRMMTVLAGISMIAFAFVVKYYFKSAVDAWLFIMSFLDMPLFVVLIIYGFLW</sequence>
<protein>
    <recommendedName>
        <fullName evidence="13">Sodium:solute symporter family protein</fullName>
    </recommendedName>
</protein>
<evidence type="ECO:0000256" key="10">
    <source>
        <dbReference type="ARBA" id="ARBA00023201"/>
    </source>
</evidence>
<name>X1M5M2_9ZZZZ</name>
<dbReference type="InterPro" id="IPR001734">
    <property type="entry name" value="Na/solute_symporter"/>
</dbReference>
<feature type="transmembrane region" description="Helical" evidence="11">
    <location>
        <begin position="206"/>
        <end position="226"/>
    </location>
</feature>
<evidence type="ECO:0000256" key="1">
    <source>
        <dbReference type="ARBA" id="ARBA00004651"/>
    </source>
</evidence>
<evidence type="ECO:0008006" key="13">
    <source>
        <dbReference type="Google" id="ProtNLM"/>
    </source>
</evidence>
<feature type="transmembrane region" description="Helical" evidence="11">
    <location>
        <begin position="264"/>
        <end position="287"/>
    </location>
</feature>
<dbReference type="InterPro" id="IPR051163">
    <property type="entry name" value="Sodium:Solute_Symporter_SSF"/>
</dbReference>
<dbReference type="GO" id="GO:0005886">
    <property type="term" value="C:plasma membrane"/>
    <property type="evidence" value="ECO:0007669"/>
    <property type="project" value="UniProtKB-SubCell"/>
</dbReference>
<evidence type="ECO:0000256" key="9">
    <source>
        <dbReference type="ARBA" id="ARBA00023136"/>
    </source>
</evidence>
<feature type="transmembrane region" description="Helical" evidence="11">
    <location>
        <begin position="130"/>
        <end position="148"/>
    </location>
</feature>
<feature type="transmembrane region" description="Helical" evidence="11">
    <location>
        <begin position="293"/>
        <end position="315"/>
    </location>
</feature>
<feature type="non-terminal residue" evidence="12">
    <location>
        <position position="316"/>
    </location>
</feature>
<evidence type="ECO:0000256" key="3">
    <source>
        <dbReference type="ARBA" id="ARBA00022448"/>
    </source>
</evidence>
<feature type="transmembrane region" description="Helical" evidence="11">
    <location>
        <begin position="21"/>
        <end position="48"/>
    </location>
</feature>
<accession>X1M5M2</accession>
<evidence type="ECO:0000256" key="4">
    <source>
        <dbReference type="ARBA" id="ARBA00022475"/>
    </source>
</evidence>